<sequence length="64" mass="7111">MTTCAVRGCDAEAEAKFRWPTTVGYVLFDVCGPHKAWLDEHPDEVTSAWTLDRTGRELVLSEAA</sequence>
<name>A0ABZ0SRD5_9MICO</name>
<dbReference type="EMBL" id="CP139368">
    <property type="protein sequence ID" value="WPR90242.1"/>
    <property type="molecule type" value="Genomic_DNA"/>
</dbReference>
<gene>
    <name evidence="1" type="ORF">SM116_02860</name>
</gene>
<evidence type="ECO:0000313" key="1">
    <source>
        <dbReference type="EMBL" id="WPR90242.1"/>
    </source>
</evidence>
<dbReference type="Proteomes" id="UP001323798">
    <property type="component" value="Chromosome"/>
</dbReference>
<accession>A0ABZ0SRD5</accession>
<proteinExistence type="predicted"/>
<reference evidence="1 2" key="1">
    <citation type="submission" date="2023-11" db="EMBL/GenBank/DDBJ databases">
        <title>Genome sequence of Microbacterium rhizosphaerae KACC 19337.</title>
        <authorList>
            <person name="Choi H."/>
            <person name="Kim S."/>
            <person name="Kim Y."/>
            <person name="Kwon S.-W."/>
            <person name="Heo J."/>
        </authorList>
    </citation>
    <scope>NUCLEOTIDE SEQUENCE [LARGE SCALE GENOMIC DNA]</scope>
    <source>
        <strain evidence="1 2">KACC 19337</strain>
    </source>
</reference>
<keyword evidence="2" id="KW-1185">Reference proteome</keyword>
<dbReference type="RefSeq" id="WP_320942954.1">
    <property type="nucleotide sequence ID" value="NZ_BAABEU010000011.1"/>
</dbReference>
<protein>
    <recommendedName>
        <fullName evidence="3">Acetone carboxylase</fullName>
    </recommendedName>
</protein>
<organism evidence="1 2">
    <name type="scientific">Microbacterium rhizosphaerae</name>
    <dbReference type="NCBI Taxonomy" id="1678237"/>
    <lineage>
        <taxon>Bacteria</taxon>
        <taxon>Bacillati</taxon>
        <taxon>Actinomycetota</taxon>
        <taxon>Actinomycetes</taxon>
        <taxon>Micrococcales</taxon>
        <taxon>Microbacteriaceae</taxon>
        <taxon>Microbacterium</taxon>
    </lineage>
</organism>
<evidence type="ECO:0000313" key="2">
    <source>
        <dbReference type="Proteomes" id="UP001323798"/>
    </source>
</evidence>
<evidence type="ECO:0008006" key="3">
    <source>
        <dbReference type="Google" id="ProtNLM"/>
    </source>
</evidence>